<gene>
    <name evidence="1" type="ORF">CFP56_031176</name>
</gene>
<evidence type="ECO:0000313" key="1">
    <source>
        <dbReference type="EMBL" id="KAK7827341.1"/>
    </source>
</evidence>
<protein>
    <submittedName>
        <fullName evidence="1">Uncharacterized protein</fullName>
    </submittedName>
</protein>
<accession>A0AAW0JLY8</accession>
<dbReference type="AlphaFoldDB" id="A0AAW0JLY8"/>
<comment type="caution">
    <text evidence="1">The sequence shown here is derived from an EMBL/GenBank/DDBJ whole genome shotgun (WGS) entry which is preliminary data.</text>
</comment>
<keyword evidence="2" id="KW-1185">Reference proteome</keyword>
<evidence type="ECO:0000313" key="2">
    <source>
        <dbReference type="Proteomes" id="UP000237347"/>
    </source>
</evidence>
<dbReference type="Proteomes" id="UP000237347">
    <property type="component" value="Unassembled WGS sequence"/>
</dbReference>
<organism evidence="1 2">
    <name type="scientific">Quercus suber</name>
    <name type="common">Cork oak</name>
    <dbReference type="NCBI Taxonomy" id="58331"/>
    <lineage>
        <taxon>Eukaryota</taxon>
        <taxon>Viridiplantae</taxon>
        <taxon>Streptophyta</taxon>
        <taxon>Embryophyta</taxon>
        <taxon>Tracheophyta</taxon>
        <taxon>Spermatophyta</taxon>
        <taxon>Magnoliopsida</taxon>
        <taxon>eudicotyledons</taxon>
        <taxon>Gunneridae</taxon>
        <taxon>Pentapetalae</taxon>
        <taxon>rosids</taxon>
        <taxon>fabids</taxon>
        <taxon>Fagales</taxon>
        <taxon>Fagaceae</taxon>
        <taxon>Quercus</taxon>
    </lineage>
</organism>
<dbReference type="EMBL" id="PKMF04000522">
    <property type="protein sequence ID" value="KAK7827341.1"/>
    <property type="molecule type" value="Genomic_DNA"/>
</dbReference>
<reference evidence="1 2" key="1">
    <citation type="journal article" date="2018" name="Sci. Data">
        <title>The draft genome sequence of cork oak.</title>
        <authorList>
            <person name="Ramos A.M."/>
            <person name="Usie A."/>
            <person name="Barbosa P."/>
            <person name="Barros P.M."/>
            <person name="Capote T."/>
            <person name="Chaves I."/>
            <person name="Simoes F."/>
            <person name="Abreu I."/>
            <person name="Carrasquinho I."/>
            <person name="Faro C."/>
            <person name="Guimaraes J.B."/>
            <person name="Mendonca D."/>
            <person name="Nobrega F."/>
            <person name="Rodrigues L."/>
            <person name="Saibo N.J.M."/>
            <person name="Varela M.C."/>
            <person name="Egas C."/>
            <person name="Matos J."/>
            <person name="Miguel C.M."/>
            <person name="Oliveira M.M."/>
            <person name="Ricardo C.P."/>
            <person name="Goncalves S."/>
        </authorList>
    </citation>
    <scope>NUCLEOTIDE SEQUENCE [LARGE SCALE GENOMIC DNA]</scope>
    <source>
        <strain evidence="2">cv. HL8</strain>
    </source>
</reference>
<sequence length="84" mass="9321">MKSQKTSFSNSMSNNLLQNTTAKEPRDIIMLVGNTSKVSSTIALKRTWICTLVVSISRKNSKLVKLKCARTLPSVVSIIFMFLA</sequence>
<name>A0AAW0JLY8_QUESU</name>
<proteinExistence type="predicted"/>